<reference evidence="1" key="1">
    <citation type="submission" date="2021-02" db="EMBL/GenBank/DDBJ databases">
        <authorList>
            <person name="Dougan E. K."/>
            <person name="Rhodes N."/>
            <person name="Thang M."/>
            <person name="Chan C."/>
        </authorList>
    </citation>
    <scope>NUCLEOTIDE SEQUENCE</scope>
</reference>
<protein>
    <submittedName>
        <fullName evidence="1">Uncharacterized protein</fullName>
    </submittedName>
</protein>
<dbReference type="AlphaFoldDB" id="A0A812RDE7"/>
<evidence type="ECO:0000313" key="2">
    <source>
        <dbReference type="Proteomes" id="UP000601435"/>
    </source>
</evidence>
<gene>
    <name evidence="1" type="ORF">SNEC2469_LOCUS11968</name>
</gene>
<keyword evidence="2" id="KW-1185">Reference proteome</keyword>
<dbReference type="Proteomes" id="UP000601435">
    <property type="component" value="Unassembled WGS sequence"/>
</dbReference>
<organism evidence="1 2">
    <name type="scientific">Symbiodinium necroappetens</name>
    <dbReference type="NCBI Taxonomy" id="1628268"/>
    <lineage>
        <taxon>Eukaryota</taxon>
        <taxon>Sar</taxon>
        <taxon>Alveolata</taxon>
        <taxon>Dinophyceae</taxon>
        <taxon>Suessiales</taxon>
        <taxon>Symbiodiniaceae</taxon>
        <taxon>Symbiodinium</taxon>
    </lineage>
</organism>
<comment type="caution">
    <text evidence="1">The sequence shown here is derived from an EMBL/GenBank/DDBJ whole genome shotgun (WGS) entry which is preliminary data.</text>
</comment>
<proteinExistence type="predicted"/>
<sequence>MLHCPHLACISPEGMRNKLDIYRDNFESLQLSSEESTARLIRCVNTGLEADTYHQFYAEEIQALLERRADPAVTVGLSSQATSVLDAVVQNNNLRTSVKERTEEFLRRALR</sequence>
<evidence type="ECO:0000313" key="1">
    <source>
        <dbReference type="EMBL" id="CAE7435742.1"/>
    </source>
</evidence>
<accession>A0A812RDE7</accession>
<name>A0A812RDE7_9DINO</name>
<dbReference type="EMBL" id="CAJNJA010018975">
    <property type="protein sequence ID" value="CAE7435742.1"/>
    <property type="molecule type" value="Genomic_DNA"/>
</dbReference>